<evidence type="ECO:0000256" key="2">
    <source>
        <dbReference type="ARBA" id="ARBA00022694"/>
    </source>
</evidence>
<evidence type="ECO:0000256" key="1">
    <source>
        <dbReference type="ARBA" id="ARBA00009375"/>
    </source>
</evidence>
<dbReference type="FunFam" id="3.30.70.580:FF:000029">
    <property type="entry name" value="tRNA pseudouridine synthase"/>
    <property type="match status" value="1"/>
</dbReference>
<evidence type="ECO:0000256" key="6">
    <source>
        <dbReference type="SAM" id="MobiDB-lite"/>
    </source>
</evidence>
<gene>
    <name evidence="8" type="ORF">ENU1_126180</name>
</gene>
<feature type="region of interest" description="Disordered" evidence="6">
    <location>
        <begin position="1"/>
        <end position="36"/>
    </location>
</feature>
<accession>K2GZT2</accession>
<dbReference type="SUPFAM" id="SSF55120">
    <property type="entry name" value="Pseudouridine synthase"/>
    <property type="match status" value="1"/>
</dbReference>
<dbReference type="Gene3D" id="3.30.70.580">
    <property type="entry name" value="Pseudouridine synthase I, catalytic domain, N-terminal subdomain"/>
    <property type="match status" value="1"/>
</dbReference>
<evidence type="ECO:0000256" key="3">
    <source>
        <dbReference type="ARBA" id="ARBA00023235"/>
    </source>
</evidence>
<dbReference type="NCBIfam" id="TIGR00071">
    <property type="entry name" value="hisT_truA"/>
    <property type="match status" value="1"/>
</dbReference>
<evidence type="ECO:0000313" key="8">
    <source>
        <dbReference type="EMBL" id="EKE39487.1"/>
    </source>
</evidence>
<dbReference type="GO" id="GO:1990481">
    <property type="term" value="P:mRNA pseudouridine synthesis"/>
    <property type="evidence" value="ECO:0007669"/>
    <property type="project" value="TreeGrafter"/>
</dbReference>
<dbReference type="VEuPathDB" id="AmoebaDB:ENU1_126180"/>
<dbReference type="Gene3D" id="3.30.70.660">
    <property type="entry name" value="Pseudouridine synthase I, catalytic domain, C-terminal subdomain"/>
    <property type="match status" value="1"/>
</dbReference>
<dbReference type="OrthoDB" id="10256309at2759"/>
<feature type="active site" description="Nucleophile" evidence="4">
    <location>
        <position position="103"/>
    </location>
</feature>
<dbReference type="GO" id="GO:0031119">
    <property type="term" value="P:tRNA pseudouridine synthesis"/>
    <property type="evidence" value="ECO:0007669"/>
    <property type="project" value="InterPro"/>
</dbReference>
<dbReference type="InterPro" id="IPR020095">
    <property type="entry name" value="PsdUridine_synth_TruA_C"/>
</dbReference>
<dbReference type="Proteomes" id="UP000006769">
    <property type="component" value="Unassembled WGS sequence"/>
</dbReference>
<dbReference type="GO" id="GO:0009982">
    <property type="term" value="F:pseudouridine synthase activity"/>
    <property type="evidence" value="ECO:0007669"/>
    <property type="project" value="InterPro"/>
</dbReference>
<dbReference type="InterPro" id="IPR020103">
    <property type="entry name" value="PsdUridine_synth_cat_dom_sf"/>
</dbReference>
<dbReference type="InterPro" id="IPR001406">
    <property type="entry name" value="PsdUridine_synth_TruA"/>
</dbReference>
<dbReference type="InterPro" id="IPR020094">
    <property type="entry name" value="TruA/RsuA/RluB/E/F_N"/>
</dbReference>
<feature type="compositionally biased region" description="Basic and acidic residues" evidence="6">
    <location>
        <begin position="19"/>
        <end position="36"/>
    </location>
</feature>
<keyword evidence="3" id="KW-0413">Isomerase</keyword>
<protein>
    <submittedName>
        <fullName evidence="8">tRNA pseudouridine synthase, putative</fullName>
    </submittedName>
</protein>
<organism evidence="8 9">
    <name type="scientific">Entamoeba nuttalli (strain P19)</name>
    <name type="common">Amoeba</name>
    <dbReference type="NCBI Taxonomy" id="1076696"/>
    <lineage>
        <taxon>Eukaryota</taxon>
        <taxon>Amoebozoa</taxon>
        <taxon>Evosea</taxon>
        <taxon>Archamoebae</taxon>
        <taxon>Mastigamoebida</taxon>
        <taxon>Entamoebidae</taxon>
        <taxon>Entamoeba</taxon>
    </lineage>
</organism>
<dbReference type="GO" id="GO:0003723">
    <property type="term" value="F:RNA binding"/>
    <property type="evidence" value="ECO:0007669"/>
    <property type="project" value="InterPro"/>
</dbReference>
<feature type="domain" description="Pseudouridine synthase I TruA alpha/beta" evidence="7">
    <location>
        <begin position="197"/>
        <end position="307"/>
    </location>
</feature>
<dbReference type="AlphaFoldDB" id="K2GZT2"/>
<dbReference type="FunFam" id="3.30.70.660:FF:000002">
    <property type="entry name" value="tRNA pseudouridine synthase"/>
    <property type="match status" value="1"/>
</dbReference>
<dbReference type="OMA" id="CDARTYT"/>
<feature type="binding site" evidence="5">
    <location>
        <position position="158"/>
    </location>
    <ligand>
        <name>substrate</name>
    </ligand>
</feature>
<comment type="similarity">
    <text evidence="1">Belongs to the tRNA pseudouridine synthase TruA family.</text>
</comment>
<proteinExistence type="inferred from homology"/>
<dbReference type="PANTHER" id="PTHR11142">
    <property type="entry name" value="PSEUDOURIDYLATE SYNTHASE"/>
    <property type="match status" value="1"/>
</dbReference>
<evidence type="ECO:0000256" key="5">
    <source>
        <dbReference type="PIRSR" id="PIRSR641708-2"/>
    </source>
</evidence>
<evidence type="ECO:0000256" key="4">
    <source>
        <dbReference type="PIRSR" id="PIRSR641708-1"/>
    </source>
</evidence>
<dbReference type="InterPro" id="IPR020097">
    <property type="entry name" value="PsdUridine_synth_TruA_a/b_dom"/>
</dbReference>
<dbReference type="InterPro" id="IPR041708">
    <property type="entry name" value="PUS1/PUS2-like"/>
</dbReference>
<dbReference type="GO" id="GO:0005634">
    <property type="term" value="C:nucleus"/>
    <property type="evidence" value="ECO:0007669"/>
    <property type="project" value="TreeGrafter"/>
</dbReference>
<dbReference type="Pfam" id="PF01416">
    <property type="entry name" value="PseudoU_synth_1"/>
    <property type="match status" value="1"/>
</dbReference>
<keyword evidence="2" id="KW-0819">tRNA processing</keyword>
<dbReference type="RefSeq" id="XP_008858180.1">
    <property type="nucleotide sequence ID" value="XM_008859958.1"/>
</dbReference>
<reference evidence="8 9" key="1">
    <citation type="submission" date="2011-11" db="EMBL/GenBank/DDBJ databases">
        <authorList>
            <person name="Hannick L."/>
            <person name="Karamycheva S."/>
            <person name="Lorenzi H."/>
            <person name="Caler E."/>
        </authorList>
    </citation>
    <scope>NUCLEOTIDE SEQUENCE [LARGE SCALE GENOMIC DNA]</scope>
    <source>
        <strain evidence="8 9">P19</strain>
    </source>
</reference>
<dbReference type="GeneID" id="20074357"/>
<evidence type="ECO:0000259" key="7">
    <source>
        <dbReference type="Pfam" id="PF01416"/>
    </source>
</evidence>
<dbReference type="PANTHER" id="PTHR11142:SF4">
    <property type="entry name" value="PSEUDOURIDYLATE SYNTHASE 1 HOMOLOG"/>
    <property type="match status" value="1"/>
</dbReference>
<dbReference type="CDD" id="cd02568">
    <property type="entry name" value="PseudoU_synth_PUS1_PUS2"/>
    <property type="match status" value="1"/>
</dbReference>
<sequence>MKRSEAPTDSSPFHLPETQPKKDNISEGPKEKEEEKKERIKKFKVAVIFSYVGRGYFGLMYLNNNPKTIEGEIENAMYKAKCISEDNKHDLKKVGWSRCARTDKGVSAANNLISLKMGLDGNYIERINSFLPETIRIQDVVKVSHSFNAKTRVDSRTYEYIFPSYAIQKIDSEHPEINVEYNPQQEDIDYFNSVISNYVKTHNFQNYTFNTKETKADSKSNNRYIISMSAQLVQRNGLNVITVSIHGQSFMLWQIRRMIGFAIVLTNFRLPIEQMNEIMKTSFTLINWRSVIPTAPAHGLFLDQCHFGNHNERLQRDTSNSSKTNINSEETLKKCMEFKEKYIWTDIINFEKEEQPFAKYMKEEVNYNKIYDVLTGKVTLEYYNSIHKSSIQTLSPEEEQEEN</sequence>
<evidence type="ECO:0000313" key="9">
    <source>
        <dbReference type="Proteomes" id="UP000006769"/>
    </source>
</evidence>
<name>K2GZT2_ENTNP</name>
<dbReference type="EMBL" id="JH927546">
    <property type="protein sequence ID" value="EKE39487.1"/>
    <property type="molecule type" value="Genomic_DNA"/>
</dbReference>